<evidence type="ECO:0000313" key="1">
    <source>
        <dbReference type="EMBL" id="SFQ43721.1"/>
    </source>
</evidence>
<dbReference type="SUPFAM" id="SSF88723">
    <property type="entry name" value="PIN domain-like"/>
    <property type="match status" value="1"/>
</dbReference>
<protein>
    <recommendedName>
        <fullName evidence="3">PIN domain-containing protein</fullName>
    </recommendedName>
</protein>
<proteinExistence type="predicted"/>
<evidence type="ECO:0000313" key="2">
    <source>
        <dbReference type="Proteomes" id="UP000199031"/>
    </source>
</evidence>
<dbReference type="RefSeq" id="WP_090661365.1">
    <property type="nucleotide sequence ID" value="NZ_FOXQ01000012.1"/>
</dbReference>
<dbReference type="Proteomes" id="UP000199031">
    <property type="component" value="Unassembled WGS sequence"/>
</dbReference>
<keyword evidence="2" id="KW-1185">Reference proteome</keyword>
<organism evidence="1 2">
    <name type="scientific">Parafilimonas terrae</name>
    <dbReference type="NCBI Taxonomy" id="1465490"/>
    <lineage>
        <taxon>Bacteria</taxon>
        <taxon>Pseudomonadati</taxon>
        <taxon>Bacteroidota</taxon>
        <taxon>Chitinophagia</taxon>
        <taxon>Chitinophagales</taxon>
        <taxon>Chitinophagaceae</taxon>
        <taxon>Parafilimonas</taxon>
    </lineage>
</organism>
<sequence length="168" mass="19275">MSTLANKYCLDANVLIQAWQKYYNPKFCPDYWSILIELGKQGKIFIPESVYEEITRTEDDLSKWLKASKIPIQNITEAVTVCLQKIYTHDPLHKNLVDNTKARSLADPWVIAHAINENATVVTKEEKVTALSSTRIKIPNVCDNMGVRWINDFDFVHELGIQFTCSIK</sequence>
<dbReference type="OrthoDB" id="3231195at2"/>
<reference evidence="1 2" key="1">
    <citation type="submission" date="2016-10" db="EMBL/GenBank/DDBJ databases">
        <authorList>
            <person name="de Groot N.N."/>
        </authorList>
    </citation>
    <scope>NUCLEOTIDE SEQUENCE [LARGE SCALE GENOMIC DNA]</scope>
    <source>
        <strain evidence="1 2">DSM 28286</strain>
    </source>
</reference>
<dbReference type="PIRSF" id="PIRSF008505">
    <property type="entry name" value="UCP008505"/>
    <property type="match status" value="1"/>
</dbReference>
<accession>A0A1I5YHM7</accession>
<dbReference type="AlphaFoldDB" id="A0A1I5YHM7"/>
<dbReference type="Gene3D" id="3.40.50.1010">
    <property type="entry name" value="5'-nuclease"/>
    <property type="match status" value="1"/>
</dbReference>
<dbReference type="InterPro" id="IPR016541">
    <property type="entry name" value="UCP008505"/>
</dbReference>
<name>A0A1I5YHM7_9BACT</name>
<dbReference type="Pfam" id="PF14367">
    <property type="entry name" value="DUF4411"/>
    <property type="match status" value="1"/>
</dbReference>
<gene>
    <name evidence="1" type="ORF">SAMN05444277_11259</name>
</gene>
<dbReference type="STRING" id="1465490.SAMN05444277_11259"/>
<dbReference type="EMBL" id="FOXQ01000012">
    <property type="protein sequence ID" value="SFQ43721.1"/>
    <property type="molecule type" value="Genomic_DNA"/>
</dbReference>
<evidence type="ECO:0008006" key="3">
    <source>
        <dbReference type="Google" id="ProtNLM"/>
    </source>
</evidence>
<dbReference type="InterPro" id="IPR029060">
    <property type="entry name" value="PIN-like_dom_sf"/>
</dbReference>